<evidence type="ECO:0000313" key="6">
    <source>
        <dbReference type="EMBL" id="KAF6057314.1"/>
    </source>
</evidence>
<evidence type="ECO:0000313" key="7">
    <source>
        <dbReference type="Proteomes" id="UP000590412"/>
    </source>
</evidence>
<evidence type="ECO:0000259" key="5">
    <source>
        <dbReference type="Pfam" id="PF22972"/>
    </source>
</evidence>
<dbReference type="InterPro" id="IPR006887">
    <property type="entry name" value="P4R3-like_central_dom"/>
</dbReference>
<comment type="caution">
    <text evidence="6">The sequence shown here is derived from an EMBL/GenBank/DDBJ whole genome shotgun (WGS) entry which is preliminary data.</text>
</comment>
<dbReference type="Pfam" id="PF22972">
    <property type="entry name" value="EVH1_PP4R3"/>
    <property type="match status" value="1"/>
</dbReference>
<feature type="compositionally biased region" description="Basic and acidic residues" evidence="3">
    <location>
        <begin position="798"/>
        <end position="809"/>
    </location>
</feature>
<dbReference type="Gene3D" id="2.30.29.30">
    <property type="entry name" value="Pleckstrin-homology domain (PH domain)/Phosphotyrosine-binding domain (PTB)"/>
    <property type="match status" value="1"/>
</dbReference>
<evidence type="ECO:0000256" key="3">
    <source>
        <dbReference type="SAM" id="MobiDB-lite"/>
    </source>
</evidence>
<keyword evidence="2" id="KW-0539">Nucleus</keyword>
<dbReference type="PANTHER" id="PTHR23318">
    <property type="entry name" value="ATP SYNTHASE GAMMA-RELATED"/>
    <property type="match status" value="1"/>
</dbReference>
<reference evidence="6" key="1">
    <citation type="submission" date="2020-03" db="EMBL/GenBank/DDBJ databases">
        <title>FDA dAtabase for Regulatory Grade micrObial Sequences (FDA-ARGOS): Supporting development and validation of Infectious Disease Dx tests.</title>
        <authorList>
            <person name="Campos J."/>
            <person name="Goldberg B."/>
            <person name="Tallon L."/>
            <person name="Sadzewicz L."/>
            <person name="Vavikolanu K."/>
            <person name="Mehta A."/>
            <person name="Aluvathingal J."/>
            <person name="Nadendla S."/>
            <person name="Nandy P."/>
            <person name="Geyer C."/>
            <person name="Yan Y."/>
            <person name="Sichtig H."/>
        </authorList>
    </citation>
    <scope>NUCLEOTIDE SEQUENCE [LARGE SCALE GENOMIC DNA]</scope>
    <source>
        <strain evidence="6">FDAARGOS_652</strain>
    </source>
</reference>
<feature type="region of interest" description="Disordered" evidence="3">
    <location>
        <begin position="419"/>
        <end position="446"/>
    </location>
</feature>
<feature type="compositionally biased region" description="Basic and acidic residues" evidence="3">
    <location>
        <begin position="891"/>
        <end position="914"/>
    </location>
</feature>
<dbReference type="EMBL" id="JABWAB010000003">
    <property type="protein sequence ID" value="KAF6057314.1"/>
    <property type="molecule type" value="Genomic_DNA"/>
</dbReference>
<dbReference type="InterPro" id="IPR055236">
    <property type="entry name" value="EVH1_PP4R3"/>
</dbReference>
<feature type="region of interest" description="Disordered" evidence="3">
    <location>
        <begin position="798"/>
        <end position="914"/>
    </location>
</feature>
<accession>A0A8X7NMP8</accession>
<organism evidence="6 7">
    <name type="scientific">Candida parapsilosis</name>
    <name type="common">Yeast</name>
    <dbReference type="NCBI Taxonomy" id="5480"/>
    <lineage>
        <taxon>Eukaryota</taxon>
        <taxon>Fungi</taxon>
        <taxon>Dikarya</taxon>
        <taxon>Ascomycota</taxon>
        <taxon>Saccharomycotina</taxon>
        <taxon>Pichiomycetes</taxon>
        <taxon>Debaryomycetaceae</taxon>
        <taxon>Candida/Lodderomyces clade</taxon>
        <taxon>Candida</taxon>
    </lineage>
</organism>
<dbReference type="GO" id="GO:0006974">
    <property type="term" value="P:DNA damage response"/>
    <property type="evidence" value="ECO:0007669"/>
    <property type="project" value="TreeGrafter"/>
</dbReference>
<evidence type="ECO:0000256" key="2">
    <source>
        <dbReference type="ARBA" id="ARBA00023242"/>
    </source>
</evidence>
<dbReference type="InterPro" id="IPR011993">
    <property type="entry name" value="PH-like_dom_sf"/>
</dbReference>
<evidence type="ECO:0000259" key="4">
    <source>
        <dbReference type="Pfam" id="PF04802"/>
    </source>
</evidence>
<feature type="compositionally biased region" description="Polar residues" evidence="3">
    <location>
        <begin position="868"/>
        <end position="890"/>
    </location>
</feature>
<feature type="domain" description="Serine/threonine-protein phosphatase 4 regulatory subunit 3-like central" evidence="4">
    <location>
        <begin position="174"/>
        <end position="727"/>
    </location>
</feature>
<dbReference type="InterPro" id="IPR016024">
    <property type="entry name" value="ARM-type_fold"/>
</dbReference>
<dbReference type="SUPFAM" id="SSF48371">
    <property type="entry name" value="ARM repeat"/>
    <property type="match status" value="1"/>
</dbReference>
<dbReference type="PANTHER" id="PTHR23318:SF0">
    <property type="entry name" value="SERINE_THREONINE-PROTEIN PHOSPHATASE 4 REGULATORY SUBUNIT 3"/>
    <property type="match status" value="1"/>
</dbReference>
<dbReference type="AlphaFoldDB" id="A0A8X7NMP8"/>
<dbReference type="InterPro" id="IPR051137">
    <property type="entry name" value="PP4R3-like"/>
</dbReference>
<gene>
    <name evidence="6" type="ORF">FOB60_001869</name>
</gene>
<evidence type="ECO:0000256" key="1">
    <source>
        <dbReference type="ARBA" id="ARBA00004123"/>
    </source>
</evidence>
<comment type="subcellular location">
    <subcellularLocation>
        <location evidence="1">Nucleus</location>
    </subcellularLocation>
</comment>
<feature type="domain" description="PP4R3 EVH1-like" evidence="5">
    <location>
        <begin position="33"/>
        <end position="129"/>
    </location>
</feature>
<protein>
    <submittedName>
        <fullName evidence="6">Component of IIS longevity pathway SMK-1 family protein</fullName>
    </submittedName>
</protein>
<dbReference type="Pfam" id="PF04802">
    <property type="entry name" value="PP4R3"/>
    <property type="match status" value="1"/>
</dbReference>
<dbReference type="GO" id="GO:0030289">
    <property type="term" value="C:protein phosphatase 4 complex"/>
    <property type="evidence" value="ECO:0007669"/>
    <property type="project" value="TreeGrafter"/>
</dbReference>
<dbReference type="GO" id="GO:0005654">
    <property type="term" value="C:nucleoplasm"/>
    <property type="evidence" value="ECO:0007669"/>
    <property type="project" value="TreeGrafter"/>
</dbReference>
<dbReference type="SUPFAM" id="SSF50729">
    <property type="entry name" value="PH domain-like"/>
    <property type="match status" value="1"/>
</dbReference>
<dbReference type="GO" id="GO:0072542">
    <property type="term" value="F:protein phosphatase activator activity"/>
    <property type="evidence" value="ECO:0007669"/>
    <property type="project" value="TreeGrafter"/>
</dbReference>
<proteinExistence type="predicted"/>
<feature type="compositionally biased region" description="Basic and acidic residues" evidence="3">
    <location>
        <begin position="831"/>
        <end position="842"/>
    </location>
</feature>
<name>A0A8X7NMP8_CANPA</name>
<sequence>MEQLEGDDEYFTPMTQSKKEELLRLESAGKTPRRVKVYLLKGEDWIDNGTGFCSGEIDKDTKVPYFLVRKEANMKEVILKSNLEGSIQYQRQQDTLIVWTDPSGSDLALSFQESEGCADLCDFIIKVQQGNYSPHISLYYVISKLPDSEDITELVTGPIRYPPALPNEENLERVLDILNQGTSSQFGRTNISDYLVESNYFDKLMKIFENAESTDNIVALKHLSGIARILLSYNEPTLLEEMLSSEKNIHILAGMLEYDSSDSGPKHRTLFKDMSFKTVIPIDEIDLFKRDYSLSILKDLILVKYSDDESQSHLNSLIYTSQLKILNCLRSAGILEKLFEIYESEASVDLRRDGIKMLHQYVQTAKSIQKQDFFASLVRPGLFSMVNFALTDSEIEIRNVGTELIVNIIEQNVALTTSEDQERAIDNSEPPVQPSSGETTPIEPDDDDLVAQVGVTVSNSQLNSFSKEFFSILANILTNDEHLGLKYQAFEALKTLLDPNVLGSSITSEEGVDRVEQREVKEEEGDVYSNLKYGIGANKDDSYDAEKFDHLTFFYTKVAPKLFAKVTAMSNSTEAIESVSRTDSALFSLLCELAIFGLREHDVGLVKSFLTEYRVIDGIVKLLNSKCKKVLKLHVVRCLRSIVLLNDDGLTNYLLENDILRALFFYFESVAAQNDMCNSACLDFLNHIRIQSDAKNYRKRSNFKQIARYLSKHHGNLLQSVTCMKIGPTIAALVANDFYETESASLGICGETNLEQLGIHESFIGNGFSCRKDIDKLNPGTTSTLAVESLGGSLLEVRSRRGEHTKPENEAQSDPDGGSKDDPVLTSTDSKAGEKRPRDSHQPIDSTLKKRNYADIEKVNGPLDESVAVNSSASHVRSSTPKDILQSESSANKEEFKNVQRRLVEASGRGTHDS</sequence>
<dbReference type="Proteomes" id="UP000590412">
    <property type="component" value="Unassembled WGS sequence"/>
</dbReference>